<dbReference type="CDD" id="cd01635">
    <property type="entry name" value="Glycosyltransferase_GTB-type"/>
    <property type="match status" value="1"/>
</dbReference>
<protein>
    <submittedName>
        <fullName evidence="4">Uncharacterized protein</fullName>
    </submittedName>
</protein>
<dbReference type="EMBL" id="LR797263">
    <property type="protein sequence ID" value="CAB4198749.1"/>
    <property type="molecule type" value="Genomic_DNA"/>
</dbReference>
<evidence type="ECO:0000313" key="4">
    <source>
        <dbReference type="EMBL" id="CAB4210519.1"/>
    </source>
</evidence>
<dbReference type="Gene3D" id="3.40.50.2000">
    <property type="entry name" value="Glycogen Phosphorylase B"/>
    <property type="match status" value="1"/>
</dbReference>
<reference evidence="4" key="1">
    <citation type="submission" date="2020-05" db="EMBL/GenBank/DDBJ databases">
        <authorList>
            <person name="Chiriac C."/>
            <person name="Salcher M."/>
            <person name="Ghai R."/>
            <person name="Kavagutti S V."/>
        </authorList>
    </citation>
    <scope>NUCLEOTIDE SEQUENCE</scope>
</reference>
<dbReference type="SUPFAM" id="SSF53756">
    <property type="entry name" value="UDP-Glycosyltransferase/glycogen phosphorylase"/>
    <property type="match status" value="1"/>
</dbReference>
<dbReference type="EMBL" id="LR798372">
    <property type="protein sequence ID" value="CAB5227135.1"/>
    <property type="molecule type" value="Genomic_DNA"/>
</dbReference>
<proteinExistence type="predicted"/>
<name>A0A6J5SAU5_9CAUD</name>
<dbReference type="EMBL" id="LR797370">
    <property type="protein sequence ID" value="CAB4210519.1"/>
    <property type="molecule type" value="Genomic_DNA"/>
</dbReference>
<evidence type="ECO:0000313" key="3">
    <source>
        <dbReference type="EMBL" id="CAB4198749.1"/>
    </source>
</evidence>
<dbReference type="EMBL" id="LR797011">
    <property type="protein sequence ID" value="CAB4181552.1"/>
    <property type="molecule type" value="Genomic_DNA"/>
</dbReference>
<dbReference type="EMBL" id="LR796938">
    <property type="protein sequence ID" value="CAB4176237.1"/>
    <property type="molecule type" value="Genomic_DNA"/>
</dbReference>
<accession>A0A6J5SAU5</accession>
<evidence type="ECO:0000313" key="5">
    <source>
        <dbReference type="EMBL" id="CAB5227135.1"/>
    </source>
</evidence>
<evidence type="ECO:0000313" key="1">
    <source>
        <dbReference type="EMBL" id="CAB4176237.1"/>
    </source>
</evidence>
<gene>
    <name evidence="2" type="ORF">UFOVP1075_48</name>
    <name evidence="3" type="ORF">UFOVP1312_40</name>
    <name evidence="4" type="ORF">UFOVP1426_18</name>
    <name evidence="5" type="ORF">UFOVP1522_5</name>
    <name evidence="1" type="ORF">UFOVP989_18</name>
</gene>
<evidence type="ECO:0000313" key="2">
    <source>
        <dbReference type="EMBL" id="CAB4181552.1"/>
    </source>
</evidence>
<organism evidence="4">
    <name type="scientific">uncultured Caudovirales phage</name>
    <dbReference type="NCBI Taxonomy" id="2100421"/>
    <lineage>
        <taxon>Viruses</taxon>
        <taxon>Duplodnaviria</taxon>
        <taxon>Heunggongvirae</taxon>
        <taxon>Uroviricota</taxon>
        <taxon>Caudoviricetes</taxon>
        <taxon>Peduoviridae</taxon>
        <taxon>Maltschvirus</taxon>
        <taxon>Maltschvirus maltsch</taxon>
    </lineage>
</organism>
<sequence length="307" mass="36173">MEEWWIQQGHEVKRGTYYNPEMVLWADLVWFDTADNNILSATDPGVALLSDTANFSPWDMHDMDLSGKRIIVRPIDIEVWQGHMEGVKWDIVDEVIFIADHIRNIVNEHELRERREDMGVHTIPHSIDLSKWTFKEREKGFNIAVVAERWMSKGEDYVLQIAMKLKEIDPRYKIHWLGKRSDYPWEHAYFDEFIEKFDLPIEITNVVDNVDEWLEDKNFLLHASHKEAFSAATAEAMAKGIKPILHRFYGADTLWPGITWNTIDEAVAMITEDKYDSRSYLQYLIDHEYTTPQMMERIDKIIKGEAK</sequence>